<evidence type="ECO:0000313" key="2">
    <source>
        <dbReference type="EMBL" id="CAB4760483.1"/>
    </source>
</evidence>
<evidence type="ECO:0000259" key="1">
    <source>
        <dbReference type="Pfam" id="PF14230"/>
    </source>
</evidence>
<gene>
    <name evidence="2" type="ORF">UFOPK2761_02602</name>
</gene>
<dbReference type="PROSITE" id="PS51257">
    <property type="entry name" value="PROKAR_LIPOPROTEIN"/>
    <property type="match status" value="1"/>
</dbReference>
<dbReference type="AlphaFoldDB" id="A0A6J6UP33"/>
<feature type="domain" description="DUF4333" evidence="1">
    <location>
        <begin position="22"/>
        <end position="95"/>
    </location>
</feature>
<organism evidence="2">
    <name type="scientific">freshwater metagenome</name>
    <dbReference type="NCBI Taxonomy" id="449393"/>
    <lineage>
        <taxon>unclassified sequences</taxon>
        <taxon>metagenomes</taxon>
        <taxon>ecological metagenomes</taxon>
    </lineage>
</organism>
<dbReference type="EMBL" id="CAEZYQ010000023">
    <property type="protein sequence ID" value="CAB4760483.1"/>
    <property type="molecule type" value="Genomic_DNA"/>
</dbReference>
<accession>A0A6J6UP33</accession>
<proteinExistence type="predicted"/>
<reference evidence="2" key="1">
    <citation type="submission" date="2020-05" db="EMBL/GenBank/DDBJ databases">
        <authorList>
            <person name="Chiriac C."/>
            <person name="Salcher M."/>
            <person name="Ghai R."/>
            <person name="Kavagutti S V."/>
        </authorList>
    </citation>
    <scope>NUCLEOTIDE SEQUENCE</scope>
</reference>
<name>A0A6J6UP33_9ZZZZ</name>
<feature type="domain" description="DUF4333" evidence="1">
    <location>
        <begin position="104"/>
        <end position="166"/>
    </location>
</feature>
<dbReference type="InterPro" id="IPR025637">
    <property type="entry name" value="DUF4333"/>
</dbReference>
<dbReference type="Pfam" id="PF14230">
    <property type="entry name" value="DUF4333"/>
    <property type="match status" value="2"/>
</dbReference>
<protein>
    <submittedName>
        <fullName evidence="2">Unannotated protein</fullName>
    </submittedName>
</protein>
<sequence length="180" mass="18686">MRRSRPAPRSRTPLLLPAGTGLAALLLAGCGGTPVVERADLERDVAQTLAGQVGTEPEVSCPDDLTGTVEESVRCEVTLDGDQVPVEVVVTEVDGSDIAYEVAPTLLGSSVEEQVSARLAEQVGVAPDDVSCPADLVGRVGEELRCVLTAGSDELGVTVTVTEVDGAEVEFDVQVDEEIS</sequence>